<proteinExistence type="predicted"/>
<dbReference type="EMBL" id="JAGIZQ010000003">
    <property type="protein sequence ID" value="KAH6636916.1"/>
    <property type="molecule type" value="Genomic_DNA"/>
</dbReference>
<keyword evidence="2" id="KW-1185">Reference proteome</keyword>
<dbReference type="Proteomes" id="UP000724584">
    <property type="component" value="Unassembled WGS sequence"/>
</dbReference>
<reference evidence="1 2" key="1">
    <citation type="journal article" date="2021" name="Nat. Commun.">
        <title>Genetic determinants of endophytism in the Arabidopsis root mycobiome.</title>
        <authorList>
            <person name="Mesny F."/>
            <person name="Miyauchi S."/>
            <person name="Thiergart T."/>
            <person name="Pickel B."/>
            <person name="Atanasova L."/>
            <person name="Karlsson M."/>
            <person name="Huettel B."/>
            <person name="Barry K.W."/>
            <person name="Haridas S."/>
            <person name="Chen C."/>
            <person name="Bauer D."/>
            <person name="Andreopoulos W."/>
            <person name="Pangilinan J."/>
            <person name="LaButti K."/>
            <person name="Riley R."/>
            <person name="Lipzen A."/>
            <person name="Clum A."/>
            <person name="Drula E."/>
            <person name="Henrissat B."/>
            <person name="Kohler A."/>
            <person name="Grigoriev I.V."/>
            <person name="Martin F.M."/>
            <person name="Hacquard S."/>
        </authorList>
    </citation>
    <scope>NUCLEOTIDE SEQUENCE [LARGE SCALE GENOMIC DNA]</scope>
    <source>
        <strain evidence="1 2">MPI-SDFR-AT-0079</strain>
    </source>
</reference>
<evidence type="ECO:0000313" key="2">
    <source>
        <dbReference type="Proteomes" id="UP000724584"/>
    </source>
</evidence>
<sequence length="420" mass="45192">MNSQDNVHGPQGQPYLGDSINTATRALHAKLNKAILQHFPLALPPHATNPSIYATGLLRIAPIYFTFESLWKDLIDNRGGVNPSPESRPPSLDTPSSQPGTNATPSPPTIPNPPSCEPRILALLQTLHHPLLSRTTPLLTDIHALTNQQLPTTTTPTLTTTNLLAELATLSSYQQEQITRQPNGNNQQSLPPTTHQATTQQAVFLARIRQSVRARPHVLLAYAWVFYMALFSGGRVLRGLLEGAGEGFWSGFGGDVEGGESGGLSVGSNVGGVGGSAENGGFVEAGSGLETKKKGLPLGFFRFETPRDGEDLKVEFKERFGEAGWVLTSEERDEVVREAGAIFEDMILLVEELDGMLGQNKPSDRLGAVKRRGGTPTVDDELAGKTGWKGVEPATGFGAWYLVVGTLLALVGLWARHAWK</sequence>
<evidence type="ECO:0000313" key="1">
    <source>
        <dbReference type="EMBL" id="KAH6636916.1"/>
    </source>
</evidence>
<name>A0ACB7PCK2_9PEZI</name>
<accession>A0ACB7PCK2</accession>
<comment type="caution">
    <text evidence="1">The sequence shown here is derived from an EMBL/GenBank/DDBJ whole genome shotgun (WGS) entry which is preliminary data.</text>
</comment>
<organism evidence="1 2">
    <name type="scientific">Chaetomium tenue</name>
    <dbReference type="NCBI Taxonomy" id="1854479"/>
    <lineage>
        <taxon>Eukaryota</taxon>
        <taxon>Fungi</taxon>
        <taxon>Dikarya</taxon>
        <taxon>Ascomycota</taxon>
        <taxon>Pezizomycotina</taxon>
        <taxon>Sordariomycetes</taxon>
        <taxon>Sordariomycetidae</taxon>
        <taxon>Sordariales</taxon>
        <taxon>Chaetomiaceae</taxon>
        <taxon>Chaetomium</taxon>
    </lineage>
</organism>
<gene>
    <name evidence="1" type="ORF">F5144DRAFT_628897</name>
</gene>
<protein>
    <submittedName>
        <fullName evidence="1">Uncharacterized protein</fullName>
    </submittedName>
</protein>